<reference evidence="4" key="1">
    <citation type="journal article" date="2019" name="Int. J. Syst. Evol. Microbiol.">
        <title>The Global Catalogue of Microorganisms (GCM) 10K type strain sequencing project: providing services to taxonomists for standard genome sequencing and annotation.</title>
        <authorList>
            <consortium name="The Broad Institute Genomics Platform"/>
            <consortium name="The Broad Institute Genome Sequencing Center for Infectious Disease"/>
            <person name="Wu L."/>
            <person name="Ma J."/>
        </authorList>
    </citation>
    <scope>NUCLEOTIDE SEQUENCE [LARGE SCALE GENOMIC DNA]</scope>
    <source>
        <strain evidence="4">CCUG 36956</strain>
    </source>
</reference>
<dbReference type="InterPro" id="IPR021309">
    <property type="entry name" value="YgaP-like_TM"/>
</dbReference>
<protein>
    <submittedName>
        <fullName evidence="3">DUF2892 domain-containing protein</fullName>
    </submittedName>
</protein>
<feature type="transmembrane region" description="Helical" evidence="1">
    <location>
        <begin position="12"/>
        <end position="35"/>
    </location>
</feature>
<gene>
    <name evidence="3" type="ORF">ACFQO0_02755</name>
</gene>
<evidence type="ECO:0000313" key="3">
    <source>
        <dbReference type="EMBL" id="MFC7297352.1"/>
    </source>
</evidence>
<keyword evidence="4" id="KW-1185">Reference proteome</keyword>
<dbReference type="Proteomes" id="UP001596379">
    <property type="component" value="Unassembled WGS sequence"/>
</dbReference>
<keyword evidence="1" id="KW-0812">Transmembrane</keyword>
<dbReference type="Pfam" id="PF11127">
    <property type="entry name" value="YgaP-like_TM"/>
    <property type="match status" value="1"/>
</dbReference>
<keyword evidence="1" id="KW-0472">Membrane</keyword>
<sequence length="63" mass="6629">MQANVGSIDRAIRIVAGAGLIAATLFGVIGAWGWIGVIPLATGLFRFCPVYLPLGLSTCRLNR</sequence>
<keyword evidence="1" id="KW-1133">Transmembrane helix</keyword>
<dbReference type="EMBL" id="JBHTCC010000001">
    <property type="protein sequence ID" value="MFC7297352.1"/>
    <property type="molecule type" value="Genomic_DNA"/>
</dbReference>
<dbReference type="RefSeq" id="WP_382232514.1">
    <property type="nucleotide sequence ID" value="NZ_JBHTCC010000001.1"/>
</dbReference>
<comment type="caution">
    <text evidence="3">The sequence shown here is derived from an EMBL/GenBank/DDBJ whole genome shotgun (WGS) entry which is preliminary data.</text>
</comment>
<name>A0ABW2J1W1_9BURK</name>
<organism evidence="3 4">
    <name type="scientific">Herminiimonas aquatilis</name>
    <dbReference type="NCBI Taxonomy" id="345342"/>
    <lineage>
        <taxon>Bacteria</taxon>
        <taxon>Pseudomonadati</taxon>
        <taxon>Pseudomonadota</taxon>
        <taxon>Betaproteobacteria</taxon>
        <taxon>Burkholderiales</taxon>
        <taxon>Oxalobacteraceae</taxon>
        <taxon>Herminiimonas</taxon>
    </lineage>
</organism>
<feature type="domain" description="Inner membrane protein YgaP-like transmembrane" evidence="2">
    <location>
        <begin position="1"/>
        <end position="60"/>
    </location>
</feature>
<evidence type="ECO:0000313" key="4">
    <source>
        <dbReference type="Proteomes" id="UP001596379"/>
    </source>
</evidence>
<accession>A0ABW2J1W1</accession>
<proteinExistence type="predicted"/>
<evidence type="ECO:0000256" key="1">
    <source>
        <dbReference type="SAM" id="Phobius"/>
    </source>
</evidence>
<evidence type="ECO:0000259" key="2">
    <source>
        <dbReference type="Pfam" id="PF11127"/>
    </source>
</evidence>